<evidence type="ECO:0000313" key="2">
    <source>
        <dbReference type="EMBL" id="PJE77021.1"/>
    </source>
</evidence>
<dbReference type="Proteomes" id="UP000231436">
    <property type="component" value="Unassembled WGS sequence"/>
</dbReference>
<feature type="transmembrane region" description="Helical" evidence="1">
    <location>
        <begin position="7"/>
        <end position="28"/>
    </location>
</feature>
<accession>A0A2M8LHW1</accession>
<organism evidence="2 3">
    <name type="scientific">Candidatus Uhrbacteria bacterium CG10_big_fil_rev_8_21_14_0_10_48_16</name>
    <dbReference type="NCBI Taxonomy" id="1975038"/>
    <lineage>
        <taxon>Bacteria</taxon>
        <taxon>Candidatus Uhriibacteriota</taxon>
    </lineage>
</organism>
<keyword evidence="1" id="KW-1133">Transmembrane helix</keyword>
<comment type="caution">
    <text evidence="2">The sequence shown here is derived from an EMBL/GenBank/DDBJ whole genome shotgun (WGS) entry which is preliminary data.</text>
</comment>
<reference evidence="3" key="1">
    <citation type="submission" date="2017-09" db="EMBL/GenBank/DDBJ databases">
        <title>Depth-based differentiation of microbial function through sediment-hosted aquifers and enrichment of novel symbionts in the deep terrestrial subsurface.</title>
        <authorList>
            <person name="Probst A.J."/>
            <person name="Ladd B."/>
            <person name="Jarett J.K."/>
            <person name="Geller-Mcgrath D.E."/>
            <person name="Sieber C.M.K."/>
            <person name="Emerson J.B."/>
            <person name="Anantharaman K."/>
            <person name="Thomas B.C."/>
            <person name="Malmstrom R."/>
            <person name="Stieglmeier M."/>
            <person name="Klingl A."/>
            <person name="Woyke T."/>
            <person name="Ryan C.M."/>
            <person name="Banfield J.F."/>
        </authorList>
    </citation>
    <scope>NUCLEOTIDE SEQUENCE [LARGE SCALE GENOMIC DNA]</scope>
</reference>
<proteinExistence type="predicted"/>
<evidence type="ECO:0000313" key="3">
    <source>
        <dbReference type="Proteomes" id="UP000231436"/>
    </source>
</evidence>
<keyword evidence="1" id="KW-0472">Membrane</keyword>
<evidence type="ECO:0000256" key="1">
    <source>
        <dbReference type="SAM" id="Phobius"/>
    </source>
</evidence>
<protein>
    <submittedName>
        <fullName evidence="2">Uncharacterized protein</fullName>
    </submittedName>
</protein>
<dbReference type="EMBL" id="PFEU01000007">
    <property type="protein sequence ID" value="PJE77021.1"/>
    <property type="molecule type" value="Genomic_DNA"/>
</dbReference>
<gene>
    <name evidence="2" type="ORF">COV05_01205</name>
</gene>
<name>A0A2M8LHW1_9BACT</name>
<sequence length="583" mass="64732">MSQKQEQIYLGIIGLLILIISILGGWYLTRSNISLLPSSDPVAQNLPREETTLPSVESFSVPEGPSIRDTPLVNAPNYIYLFTHTEDPFNHELSEDRWWRVGSMLESIASTFPSSNISWTIEFMGSDAKTISDRNPETGTVDYLLSLKEQGLVEFGYHAHHDPTYMNRPQNSLSTSPSYEETYEALWSWITCEKDPLYGGCVAERGGGLEAVLSAFGEVEIVTGLGIGTGVQYERSAGSQAVRELLPNRWLGFGIPDHGAVASNKEITTAKLSLMELLTPTHETSSSTFWMDNAIRINDDAPLENLNINKLTEGARLVEASLSSLDGTRPHVLNAGIADKFLYSVDKTSPTVWGYAHPESPELPSISIKPTKDIEKGYKLTQEALEYLAQLVSNDSTKSFVDSQDVVDLFTSEDYWNVTEEELKQMALWILNEWGNTPPNLVYDGEDFYSLSDAFALLHEGLQGSYPAEGIVSMVYGPWSLKKNSSSEIEISTEDFSTLLRGNLYTDNQIQETYKVGNQTLTSTQVLYAMSYLFVLGQEGVSMDRITIPQTQSAPLTYGILEDLGCTDCLDTAWSLKPARFQD</sequence>
<dbReference type="AlphaFoldDB" id="A0A2M8LHW1"/>
<keyword evidence="1" id="KW-0812">Transmembrane</keyword>